<keyword evidence="2" id="KW-1185">Reference proteome</keyword>
<dbReference type="RefSeq" id="XP_025491271.1">
    <property type="nucleotide sequence ID" value="XM_025641679.1"/>
</dbReference>
<organism evidence="1 2">
    <name type="scientific">Aspergillus uvarum CBS 121591</name>
    <dbReference type="NCBI Taxonomy" id="1448315"/>
    <lineage>
        <taxon>Eukaryota</taxon>
        <taxon>Fungi</taxon>
        <taxon>Dikarya</taxon>
        <taxon>Ascomycota</taxon>
        <taxon>Pezizomycotina</taxon>
        <taxon>Eurotiomycetes</taxon>
        <taxon>Eurotiomycetidae</taxon>
        <taxon>Eurotiales</taxon>
        <taxon>Aspergillaceae</taxon>
        <taxon>Aspergillus</taxon>
        <taxon>Aspergillus subgen. Circumdati</taxon>
    </lineage>
</organism>
<dbReference type="VEuPathDB" id="FungiDB:BO82DRAFT_94538"/>
<dbReference type="AlphaFoldDB" id="A0A319CB85"/>
<gene>
    <name evidence="1" type="ORF">BO82DRAFT_94538</name>
</gene>
<sequence>MTCPATSFRRRSPMGWRYRGHAHLARPVTSICAFSLSSRHPPAVSQQTRQIKDNQPLVPQHDIHHGQRDHFYRHARRTKGSRRLYRTAPWKRLQALL</sequence>
<evidence type="ECO:0000313" key="2">
    <source>
        <dbReference type="Proteomes" id="UP000248340"/>
    </source>
</evidence>
<dbReference type="GeneID" id="37144421"/>
<name>A0A319CB85_9EURO</name>
<protein>
    <submittedName>
        <fullName evidence="1">Uncharacterized protein</fullName>
    </submittedName>
</protein>
<evidence type="ECO:0000313" key="1">
    <source>
        <dbReference type="EMBL" id="PYH81071.1"/>
    </source>
</evidence>
<proteinExistence type="predicted"/>
<dbReference type="Proteomes" id="UP000248340">
    <property type="component" value="Unassembled WGS sequence"/>
</dbReference>
<reference evidence="1 2" key="1">
    <citation type="submission" date="2016-12" db="EMBL/GenBank/DDBJ databases">
        <title>The genomes of Aspergillus section Nigri reveals drivers in fungal speciation.</title>
        <authorList>
            <consortium name="DOE Joint Genome Institute"/>
            <person name="Vesth T.C."/>
            <person name="Nybo J."/>
            <person name="Theobald S."/>
            <person name="Brandl J."/>
            <person name="Frisvad J.C."/>
            <person name="Nielsen K.F."/>
            <person name="Lyhne E.K."/>
            <person name="Kogle M.E."/>
            <person name="Kuo A."/>
            <person name="Riley R."/>
            <person name="Clum A."/>
            <person name="Nolan M."/>
            <person name="Lipzen A."/>
            <person name="Salamov A."/>
            <person name="Henrissat B."/>
            <person name="Wiebenga A."/>
            <person name="De Vries R.P."/>
            <person name="Grigoriev I.V."/>
            <person name="Mortensen U.H."/>
            <person name="Andersen M.R."/>
            <person name="Baker S.E."/>
        </authorList>
    </citation>
    <scope>NUCLEOTIDE SEQUENCE [LARGE SCALE GENOMIC DNA]</scope>
    <source>
        <strain evidence="1 2">CBS 121591</strain>
    </source>
</reference>
<accession>A0A319CB85</accession>
<dbReference type="EMBL" id="KZ821704">
    <property type="protein sequence ID" value="PYH81071.1"/>
    <property type="molecule type" value="Genomic_DNA"/>
</dbReference>